<dbReference type="RefSeq" id="WP_039205727.1">
    <property type="nucleotide sequence ID" value="NZ_JSCE01000010.1"/>
</dbReference>
<evidence type="ECO:0000256" key="4">
    <source>
        <dbReference type="ARBA" id="ARBA00022475"/>
    </source>
</evidence>
<proteinExistence type="inferred from homology"/>
<dbReference type="AlphaFoldDB" id="A0A0B2K503"/>
<dbReference type="PANTHER" id="PTHR30269">
    <property type="entry name" value="TRANSMEMBRANE PROTEIN YFCA"/>
    <property type="match status" value="1"/>
</dbReference>
<feature type="transmembrane region" description="Helical" evidence="8">
    <location>
        <begin position="99"/>
        <end position="116"/>
    </location>
</feature>
<dbReference type="GO" id="GO:0005886">
    <property type="term" value="C:plasma membrane"/>
    <property type="evidence" value="ECO:0007669"/>
    <property type="project" value="UniProtKB-SubCell"/>
</dbReference>
<organism evidence="9 10">
    <name type="scientific">Anaerovibrio lipolyticus</name>
    <dbReference type="NCBI Taxonomy" id="82374"/>
    <lineage>
        <taxon>Bacteria</taxon>
        <taxon>Bacillati</taxon>
        <taxon>Bacillota</taxon>
        <taxon>Negativicutes</taxon>
        <taxon>Selenomonadales</taxon>
        <taxon>Selenomonadaceae</taxon>
        <taxon>Anaerovibrio</taxon>
    </lineage>
</organism>
<keyword evidence="7 8" id="KW-0472">Membrane</keyword>
<protein>
    <recommendedName>
        <fullName evidence="8">Probable membrane transporter protein</fullName>
    </recommendedName>
</protein>
<evidence type="ECO:0000313" key="10">
    <source>
        <dbReference type="Proteomes" id="UP000030993"/>
    </source>
</evidence>
<evidence type="ECO:0000256" key="2">
    <source>
        <dbReference type="ARBA" id="ARBA00009142"/>
    </source>
</evidence>
<feature type="transmembrane region" description="Helical" evidence="8">
    <location>
        <begin position="136"/>
        <end position="153"/>
    </location>
</feature>
<dbReference type="EMBL" id="JSCE01000010">
    <property type="protein sequence ID" value="KHM53132.1"/>
    <property type="molecule type" value="Genomic_DNA"/>
</dbReference>
<reference evidence="9 10" key="1">
    <citation type="journal article" date="2013" name="PLoS ONE">
        <title>Identification and characterization of three novel lipases belonging to families II and V from Anaerovibrio lipolyticus 5ST.</title>
        <authorList>
            <person name="Prive F."/>
            <person name="Kaderbhai N.N."/>
            <person name="Girdwood S."/>
            <person name="Worgan H.J."/>
            <person name="Pinloche E."/>
            <person name="Scollan N.D."/>
            <person name="Huws S.A."/>
            <person name="Newbold C.J."/>
        </authorList>
    </citation>
    <scope>NUCLEOTIDE SEQUENCE [LARGE SCALE GENOMIC DNA]</scope>
    <source>
        <strain evidence="9 10">5S</strain>
    </source>
</reference>
<feature type="transmembrane region" description="Helical" evidence="8">
    <location>
        <begin position="42"/>
        <end position="64"/>
    </location>
</feature>
<keyword evidence="3" id="KW-0813">Transport</keyword>
<feature type="transmembrane region" description="Helical" evidence="8">
    <location>
        <begin position="190"/>
        <end position="217"/>
    </location>
</feature>
<evidence type="ECO:0000256" key="5">
    <source>
        <dbReference type="ARBA" id="ARBA00022692"/>
    </source>
</evidence>
<evidence type="ECO:0000313" key="9">
    <source>
        <dbReference type="EMBL" id="KHM53132.1"/>
    </source>
</evidence>
<comment type="subcellular location">
    <subcellularLocation>
        <location evidence="1 8">Cell membrane</location>
        <topology evidence="1 8">Multi-pass membrane protein</topology>
    </subcellularLocation>
</comment>
<dbReference type="InterPro" id="IPR052017">
    <property type="entry name" value="TSUP"/>
</dbReference>
<evidence type="ECO:0000256" key="7">
    <source>
        <dbReference type="ARBA" id="ARBA00023136"/>
    </source>
</evidence>
<gene>
    <name evidence="9" type="ORF">NZ47_00620</name>
</gene>
<name>A0A0B2K503_9FIRM</name>
<dbReference type="PANTHER" id="PTHR30269:SF0">
    <property type="entry name" value="MEMBRANE TRANSPORTER PROTEIN YFCA-RELATED"/>
    <property type="match status" value="1"/>
</dbReference>
<feature type="transmembrane region" description="Helical" evidence="8">
    <location>
        <begin position="76"/>
        <end position="93"/>
    </location>
</feature>
<comment type="caution">
    <text evidence="9">The sequence shown here is derived from an EMBL/GenBank/DDBJ whole genome shotgun (WGS) entry which is preliminary data.</text>
</comment>
<dbReference type="Pfam" id="PF01925">
    <property type="entry name" value="TauE"/>
    <property type="match status" value="1"/>
</dbReference>
<feature type="transmembrane region" description="Helical" evidence="8">
    <location>
        <begin position="159"/>
        <end position="178"/>
    </location>
</feature>
<keyword evidence="5 8" id="KW-0812">Transmembrane</keyword>
<dbReference type="Proteomes" id="UP000030993">
    <property type="component" value="Unassembled WGS sequence"/>
</dbReference>
<evidence type="ECO:0000256" key="6">
    <source>
        <dbReference type="ARBA" id="ARBA00022989"/>
    </source>
</evidence>
<evidence type="ECO:0000256" key="8">
    <source>
        <dbReference type="RuleBase" id="RU363041"/>
    </source>
</evidence>
<evidence type="ECO:0000256" key="3">
    <source>
        <dbReference type="ARBA" id="ARBA00022448"/>
    </source>
</evidence>
<dbReference type="eggNOG" id="COG0730">
    <property type="taxonomic scope" value="Bacteria"/>
</dbReference>
<dbReference type="InterPro" id="IPR002781">
    <property type="entry name" value="TM_pro_TauE-like"/>
</dbReference>
<feature type="transmembrane region" description="Helical" evidence="8">
    <location>
        <begin position="7"/>
        <end position="36"/>
    </location>
</feature>
<comment type="similarity">
    <text evidence="2 8">Belongs to the 4-toluene sulfonate uptake permease (TSUP) (TC 2.A.102) family.</text>
</comment>
<feature type="transmembrane region" description="Helical" evidence="8">
    <location>
        <begin position="229"/>
        <end position="247"/>
    </location>
</feature>
<keyword evidence="6 8" id="KW-1133">Transmembrane helix</keyword>
<evidence type="ECO:0000256" key="1">
    <source>
        <dbReference type="ARBA" id="ARBA00004651"/>
    </source>
</evidence>
<keyword evidence="4 8" id="KW-1003">Cell membrane</keyword>
<keyword evidence="10" id="KW-1185">Reference proteome</keyword>
<accession>A0A0B2K503</accession>
<sequence>MDWEIMGFLALFGFLGAFIDAAVGGGGLITIPALMWTGLPPVTVLGTNKVAASMGSVCSFLTFVRAGKMDTSLMKKLCPLSLIGSFAGVLLVQHISSEFLRPLIIIMLVLVFFYTVLKKDWGKDSKPQKITGKKMIICLVMAFTLGFYDGFFGPGTGSFILFSFIMIGFDFIFATGNAKAMNFASNIAAAILFTYFGSVDFTYAVPMGVFMIIGAIAGSKVAISKGVSYIRPLFIIVTAILIGKQILTMLE</sequence>
<dbReference type="STRING" id="82374.NZ47_00620"/>